<sequence length="103" mass="11444">MRRYEVWVRSWKSFIASPFAIQIRDVLYILVLPGTSTAAIGLPGVRVLSTGSQLLIPVTEHGTPAAHWISPPHPSPPRLVPTDWLTTHLRRLTVPPYEGTAAR</sequence>
<evidence type="ECO:0000313" key="1">
    <source>
        <dbReference type="EMBL" id="MBL1121065.1"/>
    </source>
</evidence>
<gene>
    <name evidence="1" type="ORF">JK364_53930</name>
</gene>
<dbReference type="EMBL" id="JAERRG010000104">
    <property type="protein sequence ID" value="MBL1121065.1"/>
    <property type="molecule type" value="Genomic_DNA"/>
</dbReference>
<protein>
    <submittedName>
        <fullName evidence="1">Uncharacterized protein</fullName>
    </submittedName>
</protein>
<reference evidence="1 2" key="1">
    <citation type="submission" date="2021-01" db="EMBL/GenBank/DDBJ databases">
        <title>WGS of actinomycetes isolated from Thailand.</title>
        <authorList>
            <person name="Thawai C."/>
        </authorList>
    </citation>
    <scope>NUCLEOTIDE SEQUENCE [LARGE SCALE GENOMIC DNA]</scope>
    <source>
        <strain evidence="1 2">CA3R110</strain>
    </source>
</reference>
<name>A0ABS1Q9L5_9ACTN</name>
<evidence type="ECO:0000313" key="2">
    <source>
        <dbReference type="Proteomes" id="UP000621510"/>
    </source>
</evidence>
<dbReference type="RefSeq" id="WP_201858801.1">
    <property type="nucleotide sequence ID" value="NZ_JAERRG010000104.1"/>
</dbReference>
<dbReference type="Proteomes" id="UP000621510">
    <property type="component" value="Unassembled WGS sequence"/>
</dbReference>
<proteinExistence type="predicted"/>
<organism evidence="1 2">
    <name type="scientific">Streptomyces endocoffeicus</name>
    <dbReference type="NCBI Taxonomy" id="2898945"/>
    <lineage>
        <taxon>Bacteria</taxon>
        <taxon>Bacillati</taxon>
        <taxon>Actinomycetota</taxon>
        <taxon>Actinomycetes</taxon>
        <taxon>Kitasatosporales</taxon>
        <taxon>Streptomycetaceae</taxon>
        <taxon>Streptomyces</taxon>
    </lineage>
</organism>
<accession>A0ABS1Q9L5</accession>
<comment type="caution">
    <text evidence="1">The sequence shown here is derived from an EMBL/GenBank/DDBJ whole genome shotgun (WGS) entry which is preliminary data.</text>
</comment>
<keyword evidence="2" id="KW-1185">Reference proteome</keyword>